<evidence type="ECO:0000313" key="4">
    <source>
        <dbReference type="Proteomes" id="UP000503462"/>
    </source>
</evidence>
<gene>
    <name evidence="3" type="ORF">AMS68_005523</name>
</gene>
<dbReference type="Gene3D" id="2.60.200.20">
    <property type="match status" value="1"/>
</dbReference>
<protein>
    <recommendedName>
        <fullName evidence="2">FHA domain-containing protein</fullName>
    </recommendedName>
</protein>
<dbReference type="Pfam" id="PF00498">
    <property type="entry name" value="FHA"/>
    <property type="match status" value="1"/>
</dbReference>
<evidence type="ECO:0000313" key="3">
    <source>
        <dbReference type="EMBL" id="QIX00006.1"/>
    </source>
</evidence>
<sequence length="598" mass="65312">MNYTRASKWGPAPINFTLTSSDLEDGPRKLRLNDAPIKVGRASKTETRGALALSTNALFECPVISREHAEFAFDHKQEQVTITDRGSMHGTFVNGRQLDKGLPFTLQDHDIIQLGTLVHRGHAGESYKPVSVVFKKNKAWSRAPDAQSTYEVPLATDEESDYGTDGESCYVKPVTSNLTTPESKKDFGSQLKPIDVESWTVDTPGDVQSWTVQPPCKVLHNTQEIEEMHPDSADTITSSITALHKDDTISLFDQEAAEEAESIASCNSANWHLQDLNTYHEDNDNNNNDELRSDDALDTEAQKLSFESLADTHQTGDQPDATADGTTREEVNAISTAPQVDPLTHSSRPRRSRAFPQDQLRFVHCSGPFGRPSSFRPPPPFNDMLDSSVRKTTAMHFPPPNLPPRPNPTPVVSWVAPISSTVPPSFHAAPLGGKTLPAPPADSIGTFVRDVTDHTEKVEMSTKDRRSAVQMAIPHILIDDSQASNHTVVQDRATKVDQEESAPASRKRKADAVSIEAGDESTTATQTCAPTETTPQETPQLVLEQRPKKKVKTSQKPKSTFVNDLGKLTLGAALGMTGTFTLLASPLGGMLADWASKL</sequence>
<dbReference type="InterPro" id="IPR051176">
    <property type="entry name" value="Cent_Immune-Sig_Mod"/>
</dbReference>
<dbReference type="InterPro" id="IPR000253">
    <property type="entry name" value="FHA_dom"/>
</dbReference>
<accession>A0A6H0XZA4</accession>
<keyword evidence="4" id="KW-1185">Reference proteome</keyword>
<dbReference type="CDD" id="cd00060">
    <property type="entry name" value="FHA"/>
    <property type="match status" value="1"/>
</dbReference>
<proteinExistence type="predicted"/>
<name>A0A6H0XZA4_9PEZI</name>
<evidence type="ECO:0000256" key="1">
    <source>
        <dbReference type="SAM" id="MobiDB-lite"/>
    </source>
</evidence>
<dbReference type="SUPFAM" id="SSF49879">
    <property type="entry name" value="SMAD/FHA domain"/>
    <property type="match status" value="1"/>
</dbReference>
<dbReference type="AlphaFoldDB" id="A0A6H0XZA4"/>
<dbReference type="PROSITE" id="PS50006">
    <property type="entry name" value="FHA_DOMAIN"/>
    <property type="match status" value="1"/>
</dbReference>
<dbReference type="PANTHER" id="PTHR15715:SF37">
    <property type="entry name" value="LD47843P"/>
    <property type="match status" value="1"/>
</dbReference>
<dbReference type="SMART" id="SM00240">
    <property type="entry name" value="FHA"/>
    <property type="match status" value="1"/>
</dbReference>
<dbReference type="PANTHER" id="PTHR15715">
    <property type="entry name" value="CENTROSOMAL PROTEIN OF 170 KDA"/>
    <property type="match status" value="1"/>
</dbReference>
<dbReference type="OrthoDB" id="4096268at2759"/>
<feature type="region of interest" description="Disordered" evidence="1">
    <location>
        <begin position="307"/>
        <end position="357"/>
    </location>
</feature>
<feature type="region of interest" description="Disordered" evidence="1">
    <location>
        <begin position="491"/>
        <end position="538"/>
    </location>
</feature>
<dbReference type="GO" id="GO:0005737">
    <property type="term" value="C:cytoplasm"/>
    <property type="evidence" value="ECO:0007669"/>
    <property type="project" value="TreeGrafter"/>
</dbReference>
<evidence type="ECO:0000259" key="2">
    <source>
        <dbReference type="PROSITE" id="PS50006"/>
    </source>
</evidence>
<dbReference type="Proteomes" id="UP000503462">
    <property type="component" value="Chromosome 4"/>
</dbReference>
<reference evidence="3 4" key="1">
    <citation type="journal article" date="2016" name="Sci. Rep.">
        <title>Peltaster fructicola genome reveals evolution from an invasive phytopathogen to an ectophytic parasite.</title>
        <authorList>
            <person name="Xu C."/>
            <person name="Chen H."/>
            <person name="Gleason M.L."/>
            <person name="Xu J.R."/>
            <person name="Liu H."/>
            <person name="Zhang R."/>
            <person name="Sun G."/>
        </authorList>
    </citation>
    <scope>NUCLEOTIDE SEQUENCE [LARGE SCALE GENOMIC DNA]</scope>
    <source>
        <strain evidence="3 4">LNHT1506</strain>
    </source>
</reference>
<dbReference type="EMBL" id="CP051142">
    <property type="protein sequence ID" value="QIX00006.1"/>
    <property type="molecule type" value="Genomic_DNA"/>
</dbReference>
<feature type="compositionally biased region" description="Low complexity" evidence="1">
    <location>
        <begin position="522"/>
        <end position="538"/>
    </location>
</feature>
<feature type="domain" description="FHA" evidence="2">
    <location>
        <begin position="37"/>
        <end position="98"/>
    </location>
</feature>
<organism evidence="3 4">
    <name type="scientific">Peltaster fructicola</name>
    <dbReference type="NCBI Taxonomy" id="286661"/>
    <lineage>
        <taxon>Eukaryota</taxon>
        <taxon>Fungi</taxon>
        <taxon>Dikarya</taxon>
        <taxon>Ascomycota</taxon>
        <taxon>Pezizomycotina</taxon>
        <taxon>Dothideomycetes</taxon>
        <taxon>Dothideomycetes incertae sedis</taxon>
        <taxon>Peltaster</taxon>
    </lineage>
</organism>
<dbReference type="InterPro" id="IPR008984">
    <property type="entry name" value="SMAD_FHA_dom_sf"/>
</dbReference>